<protein>
    <submittedName>
        <fullName evidence="1">Uncharacterized protein</fullName>
    </submittedName>
</protein>
<accession>A0ABS5LI09</accession>
<reference evidence="1 2" key="1">
    <citation type="submission" date="2021-04" db="EMBL/GenBank/DDBJ databases">
        <title>Metabacillus sp. strain KIGAM252 whole genome sequence.</title>
        <authorList>
            <person name="Seo M.-J."/>
            <person name="Cho E.-S."/>
            <person name="Hwang C.Y."/>
            <person name="Yoon D.J."/>
        </authorList>
    </citation>
    <scope>NUCLEOTIDE SEQUENCE [LARGE SCALE GENOMIC DNA]</scope>
    <source>
        <strain evidence="1 2">KIGAM252</strain>
    </source>
</reference>
<organism evidence="1 2">
    <name type="scientific">Metabacillus flavus</name>
    <dbReference type="NCBI Taxonomy" id="2823519"/>
    <lineage>
        <taxon>Bacteria</taxon>
        <taxon>Bacillati</taxon>
        <taxon>Bacillota</taxon>
        <taxon>Bacilli</taxon>
        <taxon>Bacillales</taxon>
        <taxon>Bacillaceae</taxon>
        <taxon>Metabacillus</taxon>
    </lineage>
</organism>
<dbReference type="PROSITE" id="PS51257">
    <property type="entry name" value="PROKAR_LIPOPROTEIN"/>
    <property type="match status" value="1"/>
</dbReference>
<dbReference type="Proteomes" id="UP000682403">
    <property type="component" value="Unassembled WGS sequence"/>
</dbReference>
<name>A0ABS5LI09_9BACI</name>
<gene>
    <name evidence="1" type="ORF">J9317_16645</name>
</gene>
<keyword evidence="2" id="KW-1185">Reference proteome</keyword>
<evidence type="ECO:0000313" key="1">
    <source>
        <dbReference type="EMBL" id="MBS2970377.1"/>
    </source>
</evidence>
<comment type="caution">
    <text evidence="1">The sequence shown here is derived from an EMBL/GenBank/DDBJ whole genome shotgun (WGS) entry which is preliminary data.</text>
</comment>
<evidence type="ECO:0000313" key="2">
    <source>
        <dbReference type="Proteomes" id="UP000682403"/>
    </source>
</evidence>
<dbReference type="RefSeq" id="WP_211560512.1">
    <property type="nucleotide sequence ID" value="NZ_JAGVRK010000001.1"/>
</dbReference>
<dbReference type="EMBL" id="JAGVRK010000001">
    <property type="protein sequence ID" value="MBS2970377.1"/>
    <property type="molecule type" value="Genomic_DNA"/>
</dbReference>
<sequence length="135" mass="15106">MKFVLPFFALLILMCGCGDRDTNKLDIDKNIFTEGKQIVKLYAKAYNEDGEGESGSKAHELANAFLGDYETGNYSSEDEEYFITLIKLLQTQYTVYGIADFNESLSGEDEGVESAKEKVKDSLLEIKETFGISLE</sequence>
<proteinExistence type="predicted"/>